<dbReference type="PANTHER" id="PTHR33238">
    <property type="entry name" value="IRON (METAL) DEPENDENT REPRESSOR, DTXR FAMILY"/>
    <property type="match status" value="1"/>
</dbReference>
<evidence type="ECO:0000256" key="4">
    <source>
        <dbReference type="ARBA" id="ARBA00022490"/>
    </source>
</evidence>
<proteinExistence type="inferred from homology"/>
<evidence type="ECO:0000256" key="5">
    <source>
        <dbReference type="ARBA" id="ARBA00022491"/>
    </source>
</evidence>
<evidence type="ECO:0000256" key="8">
    <source>
        <dbReference type="ARBA" id="ARBA00023159"/>
    </source>
</evidence>
<dbReference type="GO" id="GO:0046983">
    <property type="term" value="F:protein dimerization activity"/>
    <property type="evidence" value="ECO:0007669"/>
    <property type="project" value="InterPro"/>
</dbReference>
<dbReference type="SUPFAM" id="SSF46785">
    <property type="entry name" value="Winged helix' DNA-binding domain"/>
    <property type="match status" value="1"/>
</dbReference>
<accession>A0A2N7S5C9</accession>
<dbReference type="InterPro" id="IPR036421">
    <property type="entry name" value="Fe_dep_repressor_sf"/>
</dbReference>
<dbReference type="GO" id="GO:0003677">
    <property type="term" value="F:DNA binding"/>
    <property type="evidence" value="ECO:0007669"/>
    <property type="project" value="UniProtKB-KW"/>
</dbReference>
<dbReference type="InterPro" id="IPR036390">
    <property type="entry name" value="WH_DNA-bd_sf"/>
</dbReference>
<comment type="subunit">
    <text evidence="3">Homodimer.</text>
</comment>
<evidence type="ECO:0000256" key="2">
    <source>
        <dbReference type="ARBA" id="ARBA00007871"/>
    </source>
</evidence>
<keyword evidence="6" id="KW-0805">Transcription regulation</keyword>
<dbReference type="InterPro" id="IPR022687">
    <property type="entry name" value="HTH_DTXR"/>
</dbReference>
<keyword evidence="10" id="KW-0464">Manganese</keyword>
<dbReference type="AlphaFoldDB" id="A0A2N7S5C9"/>
<dbReference type="Pfam" id="PF02742">
    <property type="entry name" value="Fe_dep_repr_C"/>
    <property type="match status" value="1"/>
</dbReference>
<sequence length="209" mass="23189">MKSARRGPAGLTTSEEDYLKALYLLTEWEETEVSTGALADQLGLSPASATAMVQKLAAKSLVHHVPRGAITLSSTGRRDALRMVRRHRLLETFLRDELGYGWDEVHDEAEELEHTVTDRFVDALDARLGYPRHDPHGDAIPSAHGLLPASQAIRLDRFTGARAIIDRISDEDPQFLRRAAAQGLVPGAVIELPHQLDFIEASLIWVRRS</sequence>
<reference evidence="13 14" key="1">
    <citation type="journal article" date="2017" name="Elife">
        <title>Extensive horizontal gene transfer in cheese-associated bacteria.</title>
        <authorList>
            <person name="Bonham K.S."/>
            <person name="Wolfe B.E."/>
            <person name="Dutton R.J."/>
        </authorList>
    </citation>
    <scope>NUCLEOTIDE SEQUENCE [LARGE SCALE GENOMIC DNA]</scope>
    <source>
        <strain evidence="13 14">JB182</strain>
    </source>
</reference>
<dbReference type="Gene3D" id="1.10.10.10">
    <property type="entry name" value="Winged helix-like DNA-binding domain superfamily/Winged helix DNA-binding domain"/>
    <property type="match status" value="1"/>
</dbReference>
<dbReference type="FunFam" id="1.10.60.10:FF:000004">
    <property type="entry name" value="DtxR family transcriptional regulator"/>
    <property type="match status" value="1"/>
</dbReference>
<comment type="caution">
    <text evidence="13">The sequence shown here is derived from an EMBL/GenBank/DDBJ whole genome shotgun (WGS) entry which is preliminary data.</text>
</comment>
<dbReference type="Gene3D" id="1.10.60.10">
    <property type="entry name" value="Iron dependent repressor, metal binding and dimerisation domain"/>
    <property type="match status" value="1"/>
</dbReference>
<keyword evidence="4" id="KW-0963">Cytoplasm</keyword>
<evidence type="ECO:0000256" key="6">
    <source>
        <dbReference type="ARBA" id="ARBA00023015"/>
    </source>
</evidence>
<dbReference type="InterPro" id="IPR050536">
    <property type="entry name" value="DtxR_MntR_Metal-Reg"/>
</dbReference>
<gene>
    <name evidence="13" type="ORF">CIK84_07295</name>
</gene>
<dbReference type="PROSITE" id="PS50944">
    <property type="entry name" value="HTH_DTXR"/>
    <property type="match status" value="1"/>
</dbReference>
<evidence type="ECO:0000256" key="1">
    <source>
        <dbReference type="ARBA" id="ARBA00004496"/>
    </source>
</evidence>
<dbReference type="Pfam" id="PF01325">
    <property type="entry name" value="Fe_dep_repress"/>
    <property type="match status" value="1"/>
</dbReference>
<keyword evidence="9" id="KW-0804">Transcription</keyword>
<comment type="subcellular location">
    <subcellularLocation>
        <location evidence="1">Cytoplasm</location>
    </subcellularLocation>
</comment>
<dbReference type="GO" id="GO:0046914">
    <property type="term" value="F:transition metal ion binding"/>
    <property type="evidence" value="ECO:0007669"/>
    <property type="project" value="InterPro"/>
</dbReference>
<protein>
    <recommendedName>
        <fullName evidence="11">Manganese transport regulator</fullName>
    </recommendedName>
</protein>
<dbReference type="GO" id="GO:0005737">
    <property type="term" value="C:cytoplasm"/>
    <property type="evidence" value="ECO:0007669"/>
    <property type="project" value="UniProtKB-SubCell"/>
</dbReference>
<feature type="domain" description="HTH dtxR-type" evidence="12">
    <location>
        <begin position="11"/>
        <end position="73"/>
    </location>
</feature>
<dbReference type="RefSeq" id="WP_102597942.1">
    <property type="nucleotide sequence ID" value="NZ_JBQDNZ010000010.1"/>
</dbReference>
<dbReference type="GO" id="GO:0045892">
    <property type="term" value="P:negative regulation of DNA-templated transcription"/>
    <property type="evidence" value="ECO:0007669"/>
    <property type="project" value="TreeGrafter"/>
</dbReference>
<evidence type="ECO:0000259" key="12">
    <source>
        <dbReference type="PROSITE" id="PS50944"/>
    </source>
</evidence>
<evidence type="ECO:0000313" key="14">
    <source>
        <dbReference type="Proteomes" id="UP000235739"/>
    </source>
</evidence>
<dbReference type="SUPFAM" id="SSF47979">
    <property type="entry name" value="Iron-dependent repressor protein, dimerization domain"/>
    <property type="match status" value="1"/>
</dbReference>
<organism evidence="13 14">
    <name type="scientific">Glutamicibacter arilaitensis</name>
    <dbReference type="NCBI Taxonomy" id="256701"/>
    <lineage>
        <taxon>Bacteria</taxon>
        <taxon>Bacillati</taxon>
        <taxon>Actinomycetota</taxon>
        <taxon>Actinomycetes</taxon>
        <taxon>Micrococcales</taxon>
        <taxon>Micrococcaceae</taxon>
        <taxon>Glutamicibacter</taxon>
    </lineage>
</organism>
<evidence type="ECO:0000256" key="9">
    <source>
        <dbReference type="ARBA" id="ARBA00023163"/>
    </source>
</evidence>
<dbReference type="InterPro" id="IPR022689">
    <property type="entry name" value="Iron_dep_repressor"/>
</dbReference>
<keyword evidence="5" id="KW-0678">Repressor</keyword>
<dbReference type="PANTHER" id="PTHR33238:SF11">
    <property type="entry name" value="TRANSCRIPTIONAL REGULATOR MNTR"/>
    <property type="match status" value="1"/>
</dbReference>
<name>A0A2N7S5C9_9MICC</name>
<evidence type="ECO:0000256" key="7">
    <source>
        <dbReference type="ARBA" id="ARBA00023125"/>
    </source>
</evidence>
<keyword evidence="7" id="KW-0238">DNA-binding</keyword>
<dbReference type="Pfam" id="PF04023">
    <property type="entry name" value="FeoA"/>
    <property type="match status" value="1"/>
</dbReference>
<keyword evidence="8" id="KW-0010">Activator</keyword>
<dbReference type="Proteomes" id="UP000235739">
    <property type="component" value="Unassembled WGS sequence"/>
</dbReference>
<evidence type="ECO:0000256" key="3">
    <source>
        <dbReference type="ARBA" id="ARBA00011738"/>
    </source>
</evidence>
<evidence type="ECO:0000313" key="13">
    <source>
        <dbReference type="EMBL" id="PMQ21349.1"/>
    </source>
</evidence>
<dbReference type="InterPro" id="IPR007167">
    <property type="entry name" value="Fe-transptr_FeoA-like"/>
</dbReference>
<dbReference type="EMBL" id="PNQX01000001">
    <property type="protein sequence ID" value="PMQ21349.1"/>
    <property type="molecule type" value="Genomic_DNA"/>
</dbReference>
<dbReference type="InterPro" id="IPR001367">
    <property type="entry name" value="Fe_dep_repressor"/>
</dbReference>
<dbReference type="GO" id="GO:0003700">
    <property type="term" value="F:DNA-binding transcription factor activity"/>
    <property type="evidence" value="ECO:0007669"/>
    <property type="project" value="InterPro"/>
</dbReference>
<dbReference type="SMART" id="SM00529">
    <property type="entry name" value="HTH_DTXR"/>
    <property type="match status" value="1"/>
</dbReference>
<evidence type="ECO:0000256" key="10">
    <source>
        <dbReference type="ARBA" id="ARBA00023211"/>
    </source>
</evidence>
<dbReference type="InterPro" id="IPR036388">
    <property type="entry name" value="WH-like_DNA-bd_sf"/>
</dbReference>
<evidence type="ECO:0000256" key="11">
    <source>
        <dbReference type="ARBA" id="ARBA00032593"/>
    </source>
</evidence>
<comment type="similarity">
    <text evidence="2">Belongs to the DtxR/MntR family.</text>
</comment>